<protein>
    <recommendedName>
        <fullName evidence="9">Glucoamylase</fullName>
        <ecNumber evidence="9">3.2.1.3</ecNumber>
    </recommendedName>
    <alternativeName>
        <fullName evidence="9">1,4-alpha-D-glucan glucohydrolase</fullName>
    </alternativeName>
    <alternativeName>
        <fullName evidence="9">Glucan 1,4-alpha-glucosidase</fullName>
    </alternativeName>
</protein>
<dbReference type="PIRSF" id="PIRSF001031">
    <property type="entry name" value="Glu-a-glcsd_SBD"/>
    <property type="match status" value="1"/>
</dbReference>
<dbReference type="InterPro" id="IPR000165">
    <property type="entry name" value="Glucoamylase"/>
</dbReference>
<keyword evidence="4 9" id="KW-0378">Hydrolase</keyword>
<dbReference type="Pfam" id="PF00723">
    <property type="entry name" value="Glyco_hydro_15"/>
    <property type="match status" value="1"/>
</dbReference>
<evidence type="ECO:0000256" key="5">
    <source>
        <dbReference type="ARBA" id="ARBA00023180"/>
    </source>
</evidence>
<dbReference type="SUPFAM" id="SSF48208">
    <property type="entry name" value="Six-hairpin glycosidases"/>
    <property type="match status" value="1"/>
</dbReference>
<dbReference type="InterPro" id="IPR046966">
    <property type="entry name" value="Glucoamylase_active_site"/>
</dbReference>
<proteinExistence type="inferred from homology"/>
<keyword evidence="8 9" id="KW-0624">Polysaccharide degradation</keyword>
<gene>
    <name evidence="14" type="ORF">CGXH109_LOCUS16712</name>
</gene>
<feature type="signal peptide" evidence="12">
    <location>
        <begin position="1"/>
        <end position="19"/>
    </location>
</feature>
<dbReference type="Pfam" id="PF00686">
    <property type="entry name" value="CBM_20"/>
    <property type="match status" value="1"/>
</dbReference>
<evidence type="ECO:0000259" key="13">
    <source>
        <dbReference type="PROSITE" id="PS51166"/>
    </source>
</evidence>
<dbReference type="GO" id="GO:0000324">
    <property type="term" value="C:fungal-type vacuole"/>
    <property type="evidence" value="ECO:0007669"/>
    <property type="project" value="TreeGrafter"/>
</dbReference>
<dbReference type="FunFam" id="1.50.10.10:FF:000018">
    <property type="entry name" value="Glucoamylase"/>
    <property type="match status" value="1"/>
</dbReference>
<accession>A0A9W4RJS0</accession>
<keyword evidence="3 12" id="KW-0732">Signal</keyword>
<dbReference type="InterPro" id="IPR011613">
    <property type="entry name" value="GH15-like"/>
</dbReference>
<dbReference type="EMBL" id="CAMGZC010000065">
    <property type="protein sequence ID" value="CAI0642618.1"/>
    <property type="molecule type" value="Genomic_DNA"/>
</dbReference>
<dbReference type="SMART" id="SM01065">
    <property type="entry name" value="CBM_2"/>
    <property type="match status" value="1"/>
</dbReference>
<keyword evidence="15" id="KW-1185">Reference proteome</keyword>
<comment type="caution">
    <text evidence="14">The sequence shown here is derived from an EMBL/GenBank/DDBJ whole genome shotgun (WGS) entry which is preliminary data.</text>
</comment>
<evidence type="ECO:0000256" key="2">
    <source>
        <dbReference type="ARBA" id="ARBA00006188"/>
    </source>
</evidence>
<dbReference type="PROSITE" id="PS51166">
    <property type="entry name" value="CBM20"/>
    <property type="match status" value="1"/>
</dbReference>
<feature type="chain" id="PRO_5040978198" description="Glucoamylase" evidence="12">
    <location>
        <begin position="20"/>
        <end position="617"/>
    </location>
</feature>
<evidence type="ECO:0000256" key="10">
    <source>
        <dbReference type="PIRSR" id="PIRSR001031-1"/>
    </source>
</evidence>
<dbReference type="PANTHER" id="PTHR31616">
    <property type="entry name" value="TREHALASE"/>
    <property type="match status" value="1"/>
</dbReference>
<evidence type="ECO:0000313" key="15">
    <source>
        <dbReference type="Proteomes" id="UP001152533"/>
    </source>
</evidence>
<keyword evidence="5" id="KW-0325">Glycoprotein</keyword>
<comment type="catalytic activity">
    <reaction evidence="1 9">
        <text>Hydrolysis of terminal (1-&gt;4)-linked alpha-D-glucose residues successively from non-reducing ends of the chains with release of beta-D-glucose.</text>
        <dbReference type="EC" id="3.2.1.3"/>
    </reaction>
</comment>
<evidence type="ECO:0000313" key="14">
    <source>
        <dbReference type="EMBL" id="CAI0642618.1"/>
    </source>
</evidence>
<dbReference type="InterPro" id="IPR013784">
    <property type="entry name" value="Carb-bd-like_fold"/>
</dbReference>
<evidence type="ECO:0000256" key="6">
    <source>
        <dbReference type="ARBA" id="ARBA00023277"/>
    </source>
</evidence>
<feature type="domain" description="CBM20" evidence="13">
    <location>
        <begin position="501"/>
        <end position="609"/>
    </location>
</feature>
<feature type="active site" description="Proton donor" evidence="10">
    <location>
        <position position="203"/>
    </location>
</feature>
<feature type="active site" description="Proton donor" evidence="10">
    <location>
        <position position="206"/>
    </location>
</feature>
<evidence type="ECO:0000256" key="9">
    <source>
        <dbReference type="PIRNR" id="PIRNR001031"/>
    </source>
</evidence>
<evidence type="ECO:0000256" key="7">
    <source>
        <dbReference type="ARBA" id="ARBA00023295"/>
    </source>
</evidence>
<keyword evidence="7 9" id="KW-0326">Glycosidase</keyword>
<evidence type="ECO:0000256" key="8">
    <source>
        <dbReference type="ARBA" id="ARBA00023326"/>
    </source>
</evidence>
<dbReference type="PRINTS" id="PR00736">
    <property type="entry name" value="GLHYDRLASE15"/>
</dbReference>
<reference evidence="14" key="1">
    <citation type="submission" date="2022-08" db="EMBL/GenBank/DDBJ databases">
        <authorList>
            <person name="Giroux E."/>
            <person name="Giroux E."/>
        </authorList>
    </citation>
    <scope>NUCLEOTIDE SEQUENCE</scope>
    <source>
        <strain evidence="14">H1091258</strain>
    </source>
</reference>
<dbReference type="InterPro" id="IPR012341">
    <property type="entry name" value="6hp_glycosidase-like_sf"/>
</dbReference>
<dbReference type="AlphaFoldDB" id="A0A9W4RJS0"/>
<dbReference type="Proteomes" id="UP001152533">
    <property type="component" value="Unassembled WGS sequence"/>
</dbReference>
<dbReference type="EC" id="3.2.1.3" evidence="9"/>
<dbReference type="GO" id="GO:0000272">
    <property type="term" value="P:polysaccharide catabolic process"/>
    <property type="evidence" value="ECO:0007669"/>
    <property type="project" value="UniProtKB-KW"/>
</dbReference>
<name>A0A9W4RJS0_9PEZI</name>
<dbReference type="InterPro" id="IPR013783">
    <property type="entry name" value="Ig-like_fold"/>
</dbReference>
<organism evidence="14 15">
    <name type="scientific">Colletotrichum noveboracense</name>
    <dbReference type="NCBI Taxonomy" id="2664923"/>
    <lineage>
        <taxon>Eukaryota</taxon>
        <taxon>Fungi</taxon>
        <taxon>Dikarya</taxon>
        <taxon>Ascomycota</taxon>
        <taxon>Pezizomycotina</taxon>
        <taxon>Sordariomycetes</taxon>
        <taxon>Hypocreomycetidae</taxon>
        <taxon>Glomerellales</taxon>
        <taxon>Glomerellaceae</taxon>
        <taxon>Colletotrichum</taxon>
        <taxon>Colletotrichum gloeosporioides species complex</taxon>
    </lineage>
</organism>
<evidence type="ECO:0000256" key="12">
    <source>
        <dbReference type="SAM" id="SignalP"/>
    </source>
</evidence>
<evidence type="ECO:0000256" key="3">
    <source>
        <dbReference type="ARBA" id="ARBA00022729"/>
    </source>
</evidence>
<dbReference type="Gene3D" id="2.60.40.10">
    <property type="entry name" value="Immunoglobulins"/>
    <property type="match status" value="1"/>
</dbReference>
<feature type="binding site" evidence="11">
    <location>
        <position position="144"/>
    </location>
    <ligand>
        <name>substrate</name>
    </ligand>
</feature>
<evidence type="ECO:0000256" key="4">
    <source>
        <dbReference type="ARBA" id="ARBA00022801"/>
    </source>
</evidence>
<dbReference type="GO" id="GO:0004339">
    <property type="term" value="F:glucan 1,4-alpha-glucosidase activity"/>
    <property type="evidence" value="ECO:0007669"/>
    <property type="project" value="UniProtKB-EC"/>
</dbReference>
<dbReference type="InterPro" id="IPR008291">
    <property type="entry name" value="Glucoamylase_SBD"/>
</dbReference>
<comment type="similarity">
    <text evidence="2 9">Belongs to the glycosyl hydrolase 15 family.</text>
</comment>
<dbReference type="InterPro" id="IPR002044">
    <property type="entry name" value="CBM20"/>
</dbReference>
<dbReference type="SUPFAM" id="SSF49452">
    <property type="entry name" value="Starch-binding domain-like"/>
    <property type="match status" value="1"/>
</dbReference>
<evidence type="ECO:0000256" key="1">
    <source>
        <dbReference type="ARBA" id="ARBA00001863"/>
    </source>
</evidence>
<keyword evidence="6 9" id="KW-0119">Carbohydrate metabolism</keyword>
<dbReference type="GO" id="GO:2001070">
    <property type="term" value="F:starch binding"/>
    <property type="evidence" value="ECO:0007669"/>
    <property type="project" value="InterPro"/>
</dbReference>
<evidence type="ECO:0000256" key="11">
    <source>
        <dbReference type="PIRSR" id="PIRSR001031-2"/>
    </source>
</evidence>
<dbReference type="InterPro" id="IPR008928">
    <property type="entry name" value="6-hairpin_glycosidase_sf"/>
</dbReference>
<dbReference type="PROSITE" id="PS00820">
    <property type="entry name" value="GLUCOAMYLASE"/>
    <property type="match status" value="1"/>
</dbReference>
<sequence length="617" mass="66636">MSLRSGLLSLFGLVATVLAADLDDFVTRQRDIALISALNNIGPHGSMVQGAGAGIVVASPSKSDPDLRAADFYTWTRDAALTMKMVVDEFILGNKDLQVYIEDYYHSQAILQTVTNPSGSLLASGRGLGEAKYLVDGSRFNGAWGRPQRDGPALRAITLITYSHWLIQNGQESKVKDVIWPIIANDLSYVGQYWEPRNSTGFDLWEEVSGSSFFTTQSQYRSLVEGNTLAQSLGVKCAGCELAPDVLCFLQTFWNGEYFTANINTQTQRSGKDANVMLGSIAVFDIAASCDDPSIQPCHSKSLANFKVLIDAFRNATLYPINEGIAKNKGVALGRYTEDVYFDGNPWYLITIGAAEFLYDAVAQWKSQGQIKVDSTSQPFFADLYPKVKEGTYQKAANLSNDYSSILSAVTAYADSFVAVAQQYIPKNGSMSEQFNKAPPGNPISAADLTWSYAAFVTMSERRAGSYPPSWTASTELPATCTTSSTTGIYAPAIAAGAPNVTGSCPVSVSFLVNATTYYGENVYLVGNIAELGSWNVGNGQQMSASNYSSERPLWTVDVEIPGGQNVSYVYARKQNCDQGYIYETTNRTLAVPACGSTKSLAVNDAWEGPTGSSGTC</sequence>
<dbReference type="PANTHER" id="PTHR31616:SF12">
    <property type="entry name" value="GLUCOAMYLASE"/>
    <property type="match status" value="1"/>
</dbReference>
<dbReference type="Gene3D" id="1.50.10.10">
    <property type="match status" value="1"/>
</dbReference>